<dbReference type="AlphaFoldDB" id="Q022R6"/>
<dbReference type="Pfam" id="PF02687">
    <property type="entry name" value="FtsX"/>
    <property type="match status" value="2"/>
</dbReference>
<dbReference type="NCBIfam" id="NF038403">
    <property type="entry name" value="perm_prefix_1"/>
    <property type="match status" value="1"/>
</dbReference>
<evidence type="ECO:0000256" key="1">
    <source>
        <dbReference type="ARBA" id="ARBA00004651"/>
    </source>
</evidence>
<comment type="similarity">
    <text evidence="6">Belongs to the ABC-4 integral membrane protein family.</text>
</comment>
<evidence type="ECO:0000256" key="4">
    <source>
        <dbReference type="ARBA" id="ARBA00022989"/>
    </source>
</evidence>
<dbReference type="InterPro" id="IPR017800">
    <property type="entry name" value="ADOP"/>
</dbReference>
<dbReference type="OrthoDB" id="127482at2"/>
<feature type="transmembrane region" description="Helical" evidence="7">
    <location>
        <begin position="803"/>
        <end position="822"/>
    </location>
</feature>
<feature type="transmembrane region" description="Helical" evidence="7">
    <location>
        <begin position="403"/>
        <end position="421"/>
    </location>
</feature>
<dbReference type="InterPro" id="IPR003838">
    <property type="entry name" value="ABC3_permease_C"/>
</dbReference>
<feature type="domain" description="MacB-like periplasmic core" evidence="9">
    <location>
        <begin position="96"/>
        <end position="314"/>
    </location>
</feature>
<sequence>MRMKSIARRIRYWLNHSERQRLLWDEMEFHLGSMVEGLVAQGMSPHAARAAAHRKFGNMTQQSEAARSTWIARWMSDLAQDLRHAFRGMRRDAGFTAFTILIAGLGIGASSTVYSVVNALLLRPLPFHDPARLVWITNGDDFTTTQAEHYSDLRELNRSFSDLAGWSGYYRVGDKELTGTGEPERVTSVPVTGNFFALLGVHPAIGRSFTIEECQGKYFAPPAIVLSYSFWRRRFAPDPNIVGRKLILNNQPATVVGVLPASFDFGSVFAPGTAVDIFIPWPLNDKAKPQGNTMKIIGRLKAGTTLQAAQAELSMLGKELQSRHPERNNVTPLLTPLAQHVSGRMIPSLFVLVCAVGAVMLIVCANLSNLQLARLGARQKEMTMRAALGAGHSRLLRQMLTESVALSCCGATLGLVLAWGGTRELAHLNAFNLPLLESVRIDGSALLFTLLAALGSGVLFGLLPAFRVTALSLREGLQEGGRGSSGGKRHALVRDGLVVTELAFACILLIGAGLLIRSFLRVMDVNLGFQPERAATLRIDPSFRIASFAQQNSFIDEVLHRARSVPGVVAAGITDVLPLRDDRSFGVAAVGQVYERGHHPEAFIRIVSDGYFAAAGIPLRMGRDFAERDRASSELVAVVNETLARTLWPGQNPVGQGISINVGRKVMAVVGVVADVRHTALEAAGGSELYMPMRQTSDYAAMQLVVRTALPPDTLAAGVRTALRPIDPNLPVREFVTFQDLVERAVSPRRFLVLVLAGFAAFALILASLGIYAVISFSVSQRVQEIGIRMALGASAADLQRRIVLRTLGLAAVGLALGMAGSRVLSGALSSMLFGITTGDPLTFIEVGTLLMAVAAIAGYIPAWRASRIDPMVALRSN</sequence>
<dbReference type="PANTHER" id="PTHR30572:SF4">
    <property type="entry name" value="ABC TRANSPORTER PERMEASE YTRF"/>
    <property type="match status" value="1"/>
</dbReference>
<dbReference type="InterPro" id="IPR050250">
    <property type="entry name" value="Macrolide_Exporter_MacB"/>
</dbReference>
<dbReference type="Pfam" id="PF12704">
    <property type="entry name" value="MacB_PCD"/>
    <property type="match status" value="2"/>
</dbReference>
<evidence type="ECO:0000256" key="3">
    <source>
        <dbReference type="ARBA" id="ARBA00022692"/>
    </source>
</evidence>
<evidence type="ECO:0000256" key="5">
    <source>
        <dbReference type="ARBA" id="ARBA00023136"/>
    </source>
</evidence>
<organism evidence="10">
    <name type="scientific">Solibacter usitatus (strain Ellin6076)</name>
    <dbReference type="NCBI Taxonomy" id="234267"/>
    <lineage>
        <taxon>Bacteria</taxon>
        <taxon>Pseudomonadati</taxon>
        <taxon>Acidobacteriota</taxon>
        <taxon>Terriglobia</taxon>
        <taxon>Bryobacterales</taxon>
        <taxon>Solibacteraceae</taxon>
        <taxon>Candidatus Solibacter</taxon>
    </lineage>
</organism>
<feature type="domain" description="MacB-like periplasmic core" evidence="9">
    <location>
        <begin position="510"/>
        <end position="710"/>
    </location>
</feature>
<proteinExistence type="inferred from homology"/>
<keyword evidence="4 7" id="KW-1133">Transmembrane helix</keyword>
<dbReference type="PANTHER" id="PTHR30572">
    <property type="entry name" value="MEMBRANE COMPONENT OF TRANSPORTER-RELATED"/>
    <property type="match status" value="1"/>
</dbReference>
<feature type="transmembrane region" description="Helical" evidence="7">
    <location>
        <begin position="441"/>
        <end position="466"/>
    </location>
</feature>
<reference evidence="10" key="1">
    <citation type="submission" date="2006-10" db="EMBL/GenBank/DDBJ databases">
        <title>Complete sequence of Solibacter usitatus Ellin6076.</title>
        <authorList>
            <consortium name="US DOE Joint Genome Institute"/>
            <person name="Copeland A."/>
            <person name="Lucas S."/>
            <person name="Lapidus A."/>
            <person name="Barry K."/>
            <person name="Detter J.C."/>
            <person name="Glavina del Rio T."/>
            <person name="Hammon N."/>
            <person name="Israni S."/>
            <person name="Dalin E."/>
            <person name="Tice H."/>
            <person name="Pitluck S."/>
            <person name="Thompson L.S."/>
            <person name="Brettin T."/>
            <person name="Bruce D."/>
            <person name="Han C."/>
            <person name="Tapia R."/>
            <person name="Gilna P."/>
            <person name="Schmutz J."/>
            <person name="Larimer F."/>
            <person name="Land M."/>
            <person name="Hauser L."/>
            <person name="Kyrpides N."/>
            <person name="Mikhailova N."/>
            <person name="Janssen P.H."/>
            <person name="Kuske C.R."/>
            <person name="Richardson P."/>
        </authorList>
    </citation>
    <scope>NUCLEOTIDE SEQUENCE</scope>
    <source>
        <strain evidence="10">Ellin6076</strain>
    </source>
</reference>
<evidence type="ECO:0000259" key="9">
    <source>
        <dbReference type="Pfam" id="PF12704"/>
    </source>
</evidence>
<keyword evidence="2" id="KW-1003">Cell membrane</keyword>
<feature type="domain" description="ABC3 transporter permease C-terminal" evidence="8">
    <location>
        <begin position="759"/>
        <end position="871"/>
    </location>
</feature>
<dbReference type="KEGG" id="sus:Acid_3055"/>
<protein>
    <recommendedName>
        <fullName evidence="11">Permease</fullName>
    </recommendedName>
</protein>
<dbReference type="eggNOG" id="COG0577">
    <property type="taxonomic scope" value="Bacteria"/>
</dbReference>
<evidence type="ECO:0008006" key="11">
    <source>
        <dbReference type="Google" id="ProtNLM"/>
    </source>
</evidence>
<evidence type="ECO:0000256" key="7">
    <source>
        <dbReference type="SAM" id="Phobius"/>
    </source>
</evidence>
<feature type="transmembrane region" description="Helical" evidence="7">
    <location>
        <begin position="93"/>
        <end position="117"/>
    </location>
</feature>
<dbReference type="HOGENOM" id="CLU_009433_1_0_0"/>
<evidence type="ECO:0000256" key="2">
    <source>
        <dbReference type="ARBA" id="ARBA00022475"/>
    </source>
</evidence>
<dbReference type="InterPro" id="IPR047928">
    <property type="entry name" value="Perm_prefix_1"/>
</dbReference>
<feature type="transmembrane region" description="Helical" evidence="7">
    <location>
        <begin position="751"/>
        <end position="775"/>
    </location>
</feature>
<dbReference type="EMBL" id="CP000473">
    <property type="protein sequence ID" value="ABJ84034.1"/>
    <property type="molecule type" value="Genomic_DNA"/>
</dbReference>
<dbReference type="NCBIfam" id="TIGR03434">
    <property type="entry name" value="ADOP"/>
    <property type="match status" value="1"/>
</dbReference>
<evidence type="ECO:0000313" key="10">
    <source>
        <dbReference type="EMBL" id="ABJ84034.1"/>
    </source>
</evidence>
<comment type="subcellular location">
    <subcellularLocation>
        <location evidence="1">Cell membrane</location>
        <topology evidence="1">Multi-pass membrane protein</topology>
    </subcellularLocation>
</comment>
<feature type="transmembrane region" description="Helical" evidence="7">
    <location>
        <begin position="349"/>
        <end position="370"/>
    </location>
</feature>
<dbReference type="STRING" id="234267.Acid_3055"/>
<dbReference type="GO" id="GO:0005886">
    <property type="term" value="C:plasma membrane"/>
    <property type="evidence" value="ECO:0007669"/>
    <property type="project" value="UniProtKB-SubCell"/>
</dbReference>
<accession>Q022R6</accession>
<dbReference type="InterPro" id="IPR025857">
    <property type="entry name" value="MacB_PCD"/>
</dbReference>
<feature type="domain" description="ABC3 transporter permease C-terminal" evidence="8">
    <location>
        <begin position="355"/>
        <end position="471"/>
    </location>
</feature>
<gene>
    <name evidence="10" type="ordered locus">Acid_3055</name>
</gene>
<evidence type="ECO:0000259" key="8">
    <source>
        <dbReference type="Pfam" id="PF02687"/>
    </source>
</evidence>
<keyword evidence="3 7" id="KW-0812">Transmembrane</keyword>
<name>Q022R6_SOLUE</name>
<feature type="transmembrane region" description="Helical" evidence="7">
    <location>
        <begin position="497"/>
        <end position="520"/>
    </location>
</feature>
<evidence type="ECO:0000256" key="6">
    <source>
        <dbReference type="ARBA" id="ARBA00038076"/>
    </source>
</evidence>
<dbReference type="GO" id="GO:0022857">
    <property type="term" value="F:transmembrane transporter activity"/>
    <property type="evidence" value="ECO:0007669"/>
    <property type="project" value="TreeGrafter"/>
</dbReference>
<dbReference type="InParanoid" id="Q022R6"/>
<feature type="transmembrane region" description="Helical" evidence="7">
    <location>
        <begin position="842"/>
        <end position="863"/>
    </location>
</feature>
<keyword evidence="5 7" id="KW-0472">Membrane</keyword>